<organism evidence="1 2">
    <name type="scientific">Clunio marinus</name>
    <dbReference type="NCBI Taxonomy" id="568069"/>
    <lineage>
        <taxon>Eukaryota</taxon>
        <taxon>Metazoa</taxon>
        <taxon>Ecdysozoa</taxon>
        <taxon>Arthropoda</taxon>
        <taxon>Hexapoda</taxon>
        <taxon>Insecta</taxon>
        <taxon>Pterygota</taxon>
        <taxon>Neoptera</taxon>
        <taxon>Endopterygota</taxon>
        <taxon>Diptera</taxon>
        <taxon>Nematocera</taxon>
        <taxon>Chironomoidea</taxon>
        <taxon>Chironomidae</taxon>
        <taxon>Clunio</taxon>
    </lineage>
</organism>
<evidence type="ECO:0000313" key="2">
    <source>
        <dbReference type="Proteomes" id="UP000183832"/>
    </source>
</evidence>
<sequence>MQINNSLECVCMWLVCHQRNWMGHGNFGTEVCWFTNTFPNAFSTFTQRHSFVRRKEEKNCEAYSKFSFIKYDERHDVHGALFIVPWES</sequence>
<gene>
    <name evidence="1" type="ORF">CLUMA_CG007597</name>
</gene>
<evidence type="ECO:0000313" key="1">
    <source>
        <dbReference type="EMBL" id="CRK94074.1"/>
    </source>
</evidence>
<dbReference type="Proteomes" id="UP000183832">
    <property type="component" value="Unassembled WGS sequence"/>
</dbReference>
<accession>A0A1J1I2T2</accession>
<dbReference type="AlphaFoldDB" id="A0A1J1I2T2"/>
<dbReference type="EMBL" id="CVRI01000038">
    <property type="protein sequence ID" value="CRK94074.1"/>
    <property type="molecule type" value="Genomic_DNA"/>
</dbReference>
<name>A0A1J1I2T2_9DIPT</name>
<keyword evidence="2" id="KW-1185">Reference proteome</keyword>
<reference evidence="1 2" key="1">
    <citation type="submission" date="2015-04" db="EMBL/GenBank/DDBJ databases">
        <authorList>
            <person name="Syromyatnikov M.Y."/>
            <person name="Popov V.N."/>
        </authorList>
    </citation>
    <scope>NUCLEOTIDE SEQUENCE [LARGE SCALE GENOMIC DNA]</scope>
</reference>
<protein>
    <submittedName>
        <fullName evidence="1">CLUMA_CG007597, isoform A</fullName>
    </submittedName>
</protein>
<proteinExistence type="predicted"/>